<feature type="signal peptide" evidence="2">
    <location>
        <begin position="1"/>
        <end position="23"/>
    </location>
</feature>
<gene>
    <name evidence="4" type="ORF">FH966_13340</name>
</gene>
<feature type="region of interest" description="Disordered" evidence="1">
    <location>
        <begin position="27"/>
        <end position="49"/>
    </location>
</feature>
<organism evidence="4 5">
    <name type="scientific">Lentibacillus cibarius</name>
    <dbReference type="NCBI Taxonomy" id="2583219"/>
    <lineage>
        <taxon>Bacteria</taxon>
        <taxon>Bacillati</taxon>
        <taxon>Bacillota</taxon>
        <taxon>Bacilli</taxon>
        <taxon>Bacillales</taxon>
        <taxon>Bacillaceae</taxon>
        <taxon>Lentibacillus</taxon>
    </lineage>
</organism>
<evidence type="ECO:0000313" key="4">
    <source>
        <dbReference type="EMBL" id="TRM12603.1"/>
    </source>
</evidence>
<name>A0A549YL49_9BACI</name>
<protein>
    <submittedName>
        <fullName evidence="4">DUF4430 domain-containing protein</fullName>
    </submittedName>
</protein>
<sequence length="143" mass="16102">MNKRLLHIATLLFIAVFAVGCSADEAEQSHSDNQTQQTEENGNMEEQNEDIVRITISKDHQQEYINEKEIEIDKGAVLMDVLKENFYVKTAPDGQITSIERVAAKEDEEKVWTFTVNDEAVNVDAAAYELSPGDQVSFDLHAQ</sequence>
<dbReference type="Proteomes" id="UP000319280">
    <property type="component" value="Unassembled WGS sequence"/>
</dbReference>
<dbReference type="EMBL" id="VJMZ01000001">
    <property type="protein sequence ID" value="TRM12603.1"/>
    <property type="molecule type" value="Genomic_DNA"/>
</dbReference>
<feature type="chain" id="PRO_5021954183" evidence="2">
    <location>
        <begin position="24"/>
        <end position="143"/>
    </location>
</feature>
<feature type="domain" description="Transcobalamin-like C-terminal" evidence="3">
    <location>
        <begin position="75"/>
        <end position="141"/>
    </location>
</feature>
<feature type="compositionally biased region" description="Polar residues" evidence="1">
    <location>
        <begin position="31"/>
        <end position="41"/>
    </location>
</feature>
<dbReference type="AlphaFoldDB" id="A0A549YL49"/>
<dbReference type="InterPro" id="IPR027954">
    <property type="entry name" value="Transcobalamin-like_C"/>
</dbReference>
<reference evidence="4 5" key="1">
    <citation type="submission" date="2019-07" db="EMBL/GenBank/DDBJ databases">
        <title>Genomic analysis of Lentibacillus sp. NKC851-2.</title>
        <authorList>
            <person name="Oh Y.J."/>
        </authorList>
    </citation>
    <scope>NUCLEOTIDE SEQUENCE [LARGE SCALE GENOMIC DNA]</scope>
    <source>
        <strain evidence="4 5">NKC851-2</strain>
    </source>
</reference>
<keyword evidence="5" id="KW-1185">Reference proteome</keyword>
<dbReference type="PROSITE" id="PS51257">
    <property type="entry name" value="PROKAR_LIPOPROTEIN"/>
    <property type="match status" value="1"/>
</dbReference>
<dbReference type="Gene3D" id="2.170.130.30">
    <property type="match status" value="1"/>
</dbReference>
<dbReference type="Pfam" id="PF14478">
    <property type="entry name" value="DUF4430"/>
    <property type="match status" value="1"/>
</dbReference>
<proteinExistence type="predicted"/>
<keyword evidence="2" id="KW-0732">Signal</keyword>
<dbReference type="RefSeq" id="WP_142791561.1">
    <property type="nucleotide sequence ID" value="NZ_VJMZ01000001.1"/>
</dbReference>
<accession>A0A549YL49</accession>
<comment type="caution">
    <text evidence="4">The sequence shown here is derived from an EMBL/GenBank/DDBJ whole genome shotgun (WGS) entry which is preliminary data.</text>
</comment>
<evidence type="ECO:0000313" key="5">
    <source>
        <dbReference type="Proteomes" id="UP000319280"/>
    </source>
</evidence>
<evidence type="ECO:0000256" key="1">
    <source>
        <dbReference type="SAM" id="MobiDB-lite"/>
    </source>
</evidence>
<evidence type="ECO:0000256" key="2">
    <source>
        <dbReference type="SAM" id="SignalP"/>
    </source>
</evidence>
<evidence type="ECO:0000259" key="3">
    <source>
        <dbReference type="Pfam" id="PF14478"/>
    </source>
</evidence>